<proteinExistence type="predicted"/>
<dbReference type="Proteomes" id="UP000887580">
    <property type="component" value="Unplaced"/>
</dbReference>
<protein>
    <submittedName>
        <fullName evidence="2">Peptidase metallopeptidase domain-containing protein</fullName>
    </submittedName>
</protein>
<accession>A0AC35FSY3</accession>
<evidence type="ECO:0000313" key="1">
    <source>
        <dbReference type="Proteomes" id="UP000887580"/>
    </source>
</evidence>
<organism evidence="1 2">
    <name type="scientific">Panagrolaimus sp. PS1159</name>
    <dbReference type="NCBI Taxonomy" id="55785"/>
    <lineage>
        <taxon>Eukaryota</taxon>
        <taxon>Metazoa</taxon>
        <taxon>Ecdysozoa</taxon>
        <taxon>Nematoda</taxon>
        <taxon>Chromadorea</taxon>
        <taxon>Rhabditida</taxon>
        <taxon>Tylenchina</taxon>
        <taxon>Panagrolaimomorpha</taxon>
        <taxon>Panagrolaimoidea</taxon>
        <taxon>Panagrolaimidae</taxon>
        <taxon>Panagrolaimus</taxon>
    </lineage>
</organism>
<name>A0AC35FSY3_9BILA</name>
<dbReference type="WBParaSite" id="PS1159_v2.g20434.t1">
    <property type="protein sequence ID" value="PS1159_v2.g20434.t1"/>
    <property type="gene ID" value="PS1159_v2.g20434"/>
</dbReference>
<reference evidence="2" key="1">
    <citation type="submission" date="2022-11" db="UniProtKB">
        <authorList>
            <consortium name="WormBaseParasite"/>
        </authorList>
    </citation>
    <scope>IDENTIFICATION</scope>
</reference>
<sequence length="271" mass="30108">MRKAFDTWSEVVPLTFSQASSGQSADIKIEFASSSHGDPWPFDGKGGVLAHATMPTSGLLHFDEDERWTFMNPERISRGETDLLNVAIHESGHVLGLSHSRNKDDIMAPFYHETIDSNGNYITPRLKSTDIQAIQDIYGFGRSPRPSSTDNDDFWRPSSGSQRNSGDRFGSDFGRGSDFGNAGFDSWGTNNNNPFSGSRSRFSSWSPWSSSGFDDFGSSSSDFGNRRRSSARSRSGDDSSNNHNNDEGDEWFRNKLRSMGSRFGSFFDGKK</sequence>
<evidence type="ECO:0000313" key="2">
    <source>
        <dbReference type="WBParaSite" id="PS1159_v2.g20434.t1"/>
    </source>
</evidence>